<name>A0ABQ9HSC6_9NEOP</name>
<dbReference type="InterPro" id="IPR006600">
    <property type="entry name" value="HTH_CenpB_DNA-bd_dom"/>
</dbReference>
<protein>
    <recommendedName>
        <fullName evidence="3">HTH CENPB-type domain-containing protein</fullName>
    </recommendedName>
</protein>
<reference evidence="4 5" key="1">
    <citation type="submission" date="2023-02" db="EMBL/GenBank/DDBJ databases">
        <title>LHISI_Scaffold_Assembly.</title>
        <authorList>
            <person name="Stuart O.P."/>
            <person name="Cleave R."/>
            <person name="Magrath M.J.L."/>
            <person name="Mikheyev A.S."/>
        </authorList>
    </citation>
    <scope>NUCLEOTIDE SEQUENCE [LARGE SCALE GENOMIC DNA]</scope>
    <source>
        <strain evidence="4">Daus_M_001</strain>
        <tissue evidence="4">Leg muscle</tissue>
    </source>
</reference>
<evidence type="ECO:0000313" key="5">
    <source>
        <dbReference type="Proteomes" id="UP001159363"/>
    </source>
</evidence>
<dbReference type="Pfam" id="PF20700">
    <property type="entry name" value="Mutator"/>
    <property type="match status" value="1"/>
</dbReference>
<dbReference type="PROSITE" id="PS51253">
    <property type="entry name" value="HTH_CENPB"/>
    <property type="match status" value="1"/>
</dbReference>
<comment type="caution">
    <text evidence="4">The sequence shown here is derived from an EMBL/GenBank/DDBJ whole genome shotgun (WGS) entry which is preliminary data.</text>
</comment>
<feature type="domain" description="HTH CENPB-type" evidence="3">
    <location>
        <begin position="312"/>
        <end position="387"/>
    </location>
</feature>
<dbReference type="EMBL" id="JARBHB010000004">
    <property type="protein sequence ID" value="KAJ8887277.1"/>
    <property type="molecule type" value="Genomic_DNA"/>
</dbReference>
<proteinExistence type="predicted"/>
<keyword evidence="1" id="KW-0238">DNA-binding</keyword>
<feature type="region of interest" description="Disordered" evidence="2">
    <location>
        <begin position="840"/>
        <end position="869"/>
    </location>
</feature>
<accession>A0ABQ9HSC6</accession>
<sequence length="869" mass="97373">MQFVGGNTTASRLATSSKTWRSRKILGSYSGTPGFEPRYGYTDFGFHGFPKSLQANAGMTSGNPCEEGRVYVRDHETRFGGISVFEGAASAPLKAEIENPQPVCSFWKDVKEATVTRKQGMMQGFSQLRDITASLEMPCMAKETYQNSHNNLSAVIKEVSWQKMHAAGEEEAALSIQAGEVGDDGVLVIAAMEADIIVGFENFCVAEFCLATSAAVAPPTAGVLEEETYTNNTQAPIQKRSREGIKVRMEKTQEKTKIRDCDVVIPFGNVLSAELVFDLGISNAGFEVIKEDVVSGNIATCMAGNNAMFNFSYRNSGNNATADIEEELKIRVIRLQRVDFGLTRNHICSFAFQIYDEKGISHPFANNRAGKNWFYSFVRRNNDIVLRKAENVSYSRLMRFNKEILVLAGKGCKRVHAATHGEKGETITVVACTNATGTNWVPHTIKGRRPLEKLQFGNLFTEAWTQAATPKNEMSRFRATGIFPFKPKVIQIQLLLLSDCHASNYPKHPENIDHSLAVKATLVTRQLFSKGIQGNADQPSSAPVHKRRVKIRENNDDMHCGDCGRKYHDKSMDVPGIQCVEYKVCTCDAMKLYLFYYATEEDAVHFIEEVICRYLRHALHAVQTLQLSSRAVGTPFRWAKSNYMQQAIVDKRLQVLKNVFELFIAWADRRKENTYQTRAVEYFQNVTYITNGFIKVLYLEIYESDSYKYTHGYRRCDENTARQFIALLLKAMAHLMRVAVSTLSLPHFYVSNAEKALGEGVRMRVAGRQEGRRATYLRSACLQCCGQFATSHGCPPPRTPDVVVVSAAARRPRGCSPPFAALPAHARLVPGVRRLRYSTEYAKPPPDPFQRRRLAPSLRPQLTRKTASC</sequence>
<evidence type="ECO:0000256" key="2">
    <source>
        <dbReference type="SAM" id="MobiDB-lite"/>
    </source>
</evidence>
<gene>
    <name evidence="4" type="ORF">PR048_013492</name>
</gene>
<dbReference type="InterPro" id="IPR049012">
    <property type="entry name" value="Mutator_transp_dom"/>
</dbReference>
<dbReference type="Proteomes" id="UP001159363">
    <property type="component" value="Chromosome X"/>
</dbReference>
<organism evidence="4 5">
    <name type="scientific">Dryococelus australis</name>
    <dbReference type="NCBI Taxonomy" id="614101"/>
    <lineage>
        <taxon>Eukaryota</taxon>
        <taxon>Metazoa</taxon>
        <taxon>Ecdysozoa</taxon>
        <taxon>Arthropoda</taxon>
        <taxon>Hexapoda</taxon>
        <taxon>Insecta</taxon>
        <taxon>Pterygota</taxon>
        <taxon>Neoptera</taxon>
        <taxon>Polyneoptera</taxon>
        <taxon>Phasmatodea</taxon>
        <taxon>Verophasmatodea</taxon>
        <taxon>Anareolatae</taxon>
        <taxon>Phasmatidae</taxon>
        <taxon>Eurycanthinae</taxon>
        <taxon>Dryococelus</taxon>
    </lineage>
</organism>
<evidence type="ECO:0000313" key="4">
    <source>
        <dbReference type="EMBL" id="KAJ8887277.1"/>
    </source>
</evidence>
<evidence type="ECO:0000259" key="3">
    <source>
        <dbReference type="PROSITE" id="PS51253"/>
    </source>
</evidence>
<evidence type="ECO:0000256" key="1">
    <source>
        <dbReference type="ARBA" id="ARBA00023125"/>
    </source>
</evidence>
<keyword evidence="5" id="KW-1185">Reference proteome</keyword>